<protein>
    <submittedName>
        <fullName evidence="1">Uncharacterized protein</fullName>
    </submittedName>
</protein>
<comment type="caution">
    <text evidence="1">The sequence shown here is derived from an EMBL/GenBank/DDBJ whole genome shotgun (WGS) entry which is preliminary data.</text>
</comment>
<gene>
    <name evidence="1" type="ORF">MILVUS5_LOCUS11554</name>
</gene>
<proteinExistence type="predicted"/>
<sequence>MIPFSIFVRMYVRAGSLKDACSVLDDIDKRPDIVPDMFLLRDMLQIYQRCNMVDKLDKVYCKISKDQMNWEQEVYNCVLNCCAQALPVDELSRLFDEMLQHGFLPNTITYNVMLNVFGEAKLFKKVRRLYLMAKKQGMVDVITYNTIIATYGENTIFSNMSRTFRKMQFDGFSISLEAYNSTGWL</sequence>
<dbReference type="EMBL" id="CASHSV030000024">
    <property type="protein sequence ID" value="CAJ2642013.1"/>
    <property type="molecule type" value="Genomic_DNA"/>
</dbReference>
<evidence type="ECO:0000313" key="1">
    <source>
        <dbReference type="EMBL" id="CAJ2642013.1"/>
    </source>
</evidence>
<accession>A0ACB0JDH1</accession>
<organism evidence="1 2">
    <name type="scientific">Trifolium pratense</name>
    <name type="common">Red clover</name>
    <dbReference type="NCBI Taxonomy" id="57577"/>
    <lineage>
        <taxon>Eukaryota</taxon>
        <taxon>Viridiplantae</taxon>
        <taxon>Streptophyta</taxon>
        <taxon>Embryophyta</taxon>
        <taxon>Tracheophyta</taxon>
        <taxon>Spermatophyta</taxon>
        <taxon>Magnoliopsida</taxon>
        <taxon>eudicotyledons</taxon>
        <taxon>Gunneridae</taxon>
        <taxon>Pentapetalae</taxon>
        <taxon>rosids</taxon>
        <taxon>fabids</taxon>
        <taxon>Fabales</taxon>
        <taxon>Fabaceae</taxon>
        <taxon>Papilionoideae</taxon>
        <taxon>50 kb inversion clade</taxon>
        <taxon>NPAAA clade</taxon>
        <taxon>Hologalegina</taxon>
        <taxon>IRL clade</taxon>
        <taxon>Trifolieae</taxon>
        <taxon>Trifolium</taxon>
    </lineage>
</organism>
<dbReference type="Proteomes" id="UP001177021">
    <property type="component" value="Unassembled WGS sequence"/>
</dbReference>
<evidence type="ECO:0000313" key="2">
    <source>
        <dbReference type="Proteomes" id="UP001177021"/>
    </source>
</evidence>
<keyword evidence="2" id="KW-1185">Reference proteome</keyword>
<reference evidence="1" key="1">
    <citation type="submission" date="2023-10" db="EMBL/GenBank/DDBJ databases">
        <authorList>
            <person name="Rodriguez Cubillos JULIANA M."/>
            <person name="De Vega J."/>
        </authorList>
    </citation>
    <scope>NUCLEOTIDE SEQUENCE</scope>
</reference>
<name>A0ACB0JDH1_TRIPR</name>